<name>A0ABU5KPU3_9BACL</name>
<protein>
    <submittedName>
        <fullName evidence="1">Uncharacterized protein</fullName>
    </submittedName>
</protein>
<keyword evidence="2" id="KW-1185">Reference proteome</keyword>
<comment type="caution">
    <text evidence="1">The sequence shown here is derived from an EMBL/GenBank/DDBJ whole genome shotgun (WGS) entry which is preliminary data.</text>
</comment>
<dbReference type="Proteomes" id="UP001292084">
    <property type="component" value="Unassembled WGS sequence"/>
</dbReference>
<gene>
    <name evidence="1" type="ORF">UFB30_13655</name>
</gene>
<sequence>MLFKTGSVNITTAAFHCGEMWSLQTDANAGHGQENDVVCPAGGAGVFTSPFLVYLSPIGFITSPFN</sequence>
<reference evidence="1 2" key="1">
    <citation type="submission" date="2023-12" db="EMBL/GenBank/DDBJ databases">
        <title>Jeotgalibacillus haloalkaliphilus sp. nov., a novel salt-tolerant bacteria, isolated from the estuary of the Fenhe River into the Yellow River.</title>
        <authorList>
            <person name="Li Y."/>
        </authorList>
    </citation>
    <scope>NUCLEOTIDE SEQUENCE [LARGE SCALE GENOMIC DNA]</scope>
    <source>
        <strain evidence="1 2">HH7-29</strain>
    </source>
</reference>
<proteinExistence type="predicted"/>
<evidence type="ECO:0000313" key="2">
    <source>
        <dbReference type="Proteomes" id="UP001292084"/>
    </source>
</evidence>
<evidence type="ECO:0000313" key="1">
    <source>
        <dbReference type="EMBL" id="MDZ5713274.1"/>
    </source>
</evidence>
<organism evidence="1 2">
    <name type="scientific">Jeotgalibacillus haloalkalitolerans</name>
    <dbReference type="NCBI Taxonomy" id="3104292"/>
    <lineage>
        <taxon>Bacteria</taxon>
        <taxon>Bacillati</taxon>
        <taxon>Bacillota</taxon>
        <taxon>Bacilli</taxon>
        <taxon>Bacillales</taxon>
        <taxon>Caryophanaceae</taxon>
        <taxon>Jeotgalibacillus</taxon>
    </lineage>
</organism>
<dbReference type="EMBL" id="JAXQNN010000005">
    <property type="protein sequence ID" value="MDZ5713274.1"/>
    <property type="molecule type" value="Genomic_DNA"/>
</dbReference>
<accession>A0ABU5KPU3</accession>